<dbReference type="Gene3D" id="1.10.10.10">
    <property type="entry name" value="Winged helix-like DNA-binding domain superfamily/Winged helix DNA-binding domain"/>
    <property type="match status" value="1"/>
</dbReference>
<evidence type="ECO:0000256" key="4">
    <source>
        <dbReference type="ARBA" id="ARBA00023163"/>
    </source>
</evidence>
<reference evidence="10" key="1">
    <citation type="journal article" date="2019" name="Int. J. Syst. Evol. Microbiol.">
        <title>The Global Catalogue of Microorganisms (GCM) 10K type strain sequencing project: providing services to taxonomists for standard genome sequencing and annotation.</title>
        <authorList>
            <consortium name="The Broad Institute Genomics Platform"/>
            <consortium name="The Broad Institute Genome Sequencing Center for Infectious Disease"/>
            <person name="Wu L."/>
            <person name="Ma J."/>
        </authorList>
    </citation>
    <scope>NUCLEOTIDE SEQUENCE [LARGE SCALE GENOMIC DNA]</scope>
    <source>
        <strain evidence="10">CCUG 60898</strain>
    </source>
</reference>
<evidence type="ECO:0000259" key="8">
    <source>
        <dbReference type="PROSITE" id="PS51063"/>
    </source>
</evidence>
<evidence type="ECO:0000259" key="7">
    <source>
        <dbReference type="PROSITE" id="PS50110"/>
    </source>
</evidence>
<sequence length="348" mass="40272">MKKKVLLIEDDKTLLENTRDLLEFAHYDVLTAQNGKIGVQMAREKLPDIIVSDIMMPELNGYQVFEALKEDPATERIPFIFISVKRDQTDIRKGMNLGADDYITKPFKEDDLLTSIESRLAKSQILRERNGNKVNHSEKSILNLDQLRSYFRNYGEYIEVEKNEEIYREGRHASYIYLVEEGLIKIFRLDEYGKELITWLSKKDDILGFYSFKIPTQYPETAEALETTKLFRISSEEFIHTLLKSQELTVEFAQLISENLSILKTHLLEMAYGSVLKKTTNTILEFAEKIQSDPEEFIRISRSDLASVAGISTESFIRSLSCLKKEGLIDIIGRDIKILNLQKLHSIR</sequence>
<evidence type="ECO:0000313" key="9">
    <source>
        <dbReference type="EMBL" id="MFD0976925.1"/>
    </source>
</evidence>
<dbReference type="InterPro" id="IPR000595">
    <property type="entry name" value="cNMP-bd_dom"/>
</dbReference>
<dbReference type="InterPro" id="IPR011006">
    <property type="entry name" value="CheY-like_superfamily"/>
</dbReference>
<dbReference type="InterPro" id="IPR018490">
    <property type="entry name" value="cNMP-bd_dom_sf"/>
</dbReference>
<evidence type="ECO:0000256" key="3">
    <source>
        <dbReference type="ARBA" id="ARBA00023125"/>
    </source>
</evidence>
<dbReference type="Pfam" id="PF00072">
    <property type="entry name" value="Response_reg"/>
    <property type="match status" value="1"/>
</dbReference>
<dbReference type="InterPro" id="IPR036390">
    <property type="entry name" value="WH_DNA-bd_sf"/>
</dbReference>
<proteinExistence type="predicted"/>
<keyword evidence="4" id="KW-0804">Transcription</keyword>
<evidence type="ECO:0000313" key="10">
    <source>
        <dbReference type="Proteomes" id="UP001597100"/>
    </source>
</evidence>
<dbReference type="CDD" id="cd00038">
    <property type="entry name" value="CAP_ED"/>
    <property type="match status" value="1"/>
</dbReference>
<dbReference type="SMART" id="SM00448">
    <property type="entry name" value="REC"/>
    <property type="match status" value="1"/>
</dbReference>
<keyword evidence="3" id="KW-0238">DNA-binding</keyword>
<protein>
    <submittedName>
        <fullName evidence="9">Response regulator</fullName>
    </submittedName>
</protein>
<evidence type="ECO:0000256" key="5">
    <source>
        <dbReference type="PROSITE-ProRule" id="PRU00169"/>
    </source>
</evidence>
<dbReference type="SUPFAM" id="SSF51206">
    <property type="entry name" value="cAMP-binding domain-like"/>
    <property type="match status" value="1"/>
</dbReference>
<dbReference type="InterPro" id="IPR001789">
    <property type="entry name" value="Sig_transdc_resp-reg_receiver"/>
</dbReference>
<dbReference type="SMART" id="SM00419">
    <property type="entry name" value="HTH_CRP"/>
    <property type="match status" value="1"/>
</dbReference>
<dbReference type="SUPFAM" id="SSF52172">
    <property type="entry name" value="CheY-like"/>
    <property type="match status" value="1"/>
</dbReference>
<evidence type="ECO:0000256" key="1">
    <source>
        <dbReference type="ARBA" id="ARBA00022553"/>
    </source>
</evidence>
<dbReference type="PANTHER" id="PTHR44591:SF3">
    <property type="entry name" value="RESPONSE REGULATORY DOMAIN-CONTAINING PROTEIN"/>
    <property type="match status" value="1"/>
</dbReference>
<dbReference type="SMART" id="SM00100">
    <property type="entry name" value="cNMP"/>
    <property type="match status" value="1"/>
</dbReference>
<dbReference type="InterPro" id="IPR012318">
    <property type="entry name" value="HTH_CRP"/>
</dbReference>
<dbReference type="InterPro" id="IPR050595">
    <property type="entry name" value="Bact_response_regulator"/>
</dbReference>
<name>A0ABW3IHD1_9FLAO</name>
<dbReference type="Gene3D" id="3.40.50.2300">
    <property type="match status" value="1"/>
</dbReference>
<evidence type="ECO:0000259" key="6">
    <source>
        <dbReference type="PROSITE" id="PS50042"/>
    </source>
</evidence>
<organism evidence="9 10">
    <name type="scientific">Salinimicrobium gaetbulicola</name>
    <dbReference type="NCBI Taxonomy" id="999702"/>
    <lineage>
        <taxon>Bacteria</taxon>
        <taxon>Pseudomonadati</taxon>
        <taxon>Bacteroidota</taxon>
        <taxon>Flavobacteriia</taxon>
        <taxon>Flavobacteriales</taxon>
        <taxon>Flavobacteriaceae</taxon>
        <taxon>Salinimicrobium</taxon>
    </lineage>
</organism>
<dbReference type="Pfam" id="PF13545">
    <property type="entry name" value="HTH_Crp_2"/>
    <property type="match status" value="1"/>
</dbReference>
<keyword evidence="2" id="KW-0805">Transcription regulation</keyword>
<dbReference type="PROSITE" id="PS50042">
    <property type="entry name" value="CNMP_BINDING_3"/>
    <property type="match status" value="1"/>
</dbReference>
<dbReference type="RefSeq" id="WP_380738767.1">
    <property type="nucleotide sequence ID" value="NZ_JBHTJP010000034.1"/>
</dbReference>
<keyword evidence="10" id="KW-1185">Reference proteome</keyword>
<comment type="caution">
    <text evidence="9">The sequence shown here is derived from an EMBL/GenBank/DDBJ whole genome shotgun (WGS) entry which is preliminary data.</text>
</comment>
<feature type="modified residue" description="4-aspartylphosphate" evidence="5">
    <location>
        <position position="53"/>
    </location>
</feature>
<dbReference type="PROSITE" id="PS51063">
    <property type="entry name" value="HTH_CRP_2"/>
    <property type="match status" value="1"/>
</dbReference>
<accession>A0ABW3IHD1</accession>
<feature type="domain" description="Cyclic nucleotide-binding" evidence="6">
    <location>
        <begin position="157"/>
        <end position="248"/>
    </location>
</feature>
<dbReference type="PROSITE" id="PS50110">
    <property type="entry name" value="RESPONSE_REGULATORY"/>
    <property type="match status" value="1"/>
</dbReference>
<dbReference type="EMBL" id="JBHTJP010000034">
    <property type="protein sequence ID" value="MFD0976925.1"/>
    <property type="molecule type" value="Genomic_DNA"/>
</dbReference>
<dbReference type="Proteomes" id="UP001597100">
    <property type="component" value="Unassembled WGS sequence"/>
</dbReference>
<gene>
    <name evidence="9" type="ORF">ACFQ1G_08985</name>
</gene>
<dbReference type="Pfam" id="PF00027">
    <property type="entry name" value="cNMP_binding"/>
    <property type="match status" value="1"/>
</dbReference>
<feature type="domain" description="HTH crp-type" evidence="8">
    <location>
        <begin position="273"/>
        <end position="342"/>
    </location>
</feature>
<evidence type="ECO:0000256" key="2">
    <source>
        <dbReference type="ARBA" id="ARBA00023015"/>
    </source>
</evidence>
<dbReference type="InterPro" id="IPR036388">
    <property type="entry name" value="WH-like_DNA-bd_sf"/>
</dbReference>
<dbReference type="Gene3D" id="2.60.120.10">
    <property type="entry name" value="Jelly Rolls"/>
    <property type="match status" value="1"/>
</dbReference>
<keyword evidence="1 5" id="KW-0597">Phosphoprotein</keyword>
<dbReference type="SUPFAM" id="SSF46785">
    <property type="entry name" value="Winged helix' DNA-binding domain"/>
    <property type="match status" value="1"/>
</dbReference>
<dbReference type="PANTHER" id="PTHR44591">
    <property type="entry name" value="STRESS RESPONSE REGULATOR PROTEIN 1"/>
    <property type="match status" value="1"/>
</dbReference>
<feature type="domain" description="Response regulatory" evidence="7">
    <location>
        <begin position="4"/>
        <end position="120"/>
    </location>
</feature>
<dbReference type="InterPro" id="IPR014710">
    <property type="entry name" value="RmlC-like_jellyroll"/>
</dbReference>